<protein>
    <recommendedName>
        <fullName evidence="6">Protein FAR1-RELATED SEQUENCE</fullName>
    </recommendedName>
</protein>
<dbReference type="GO" id="GO:0006355">
    <property type="term" value="P:regulation of DNA-templated transcription"/>
    <property type="evidence" value="ECO:0007669"/>
    <property type="project" value="UniProtKB-UniRule"/>
</dbReference>
<dbReference type="InterPro" id="IPR007527">
    <property type="entry name" value="Znf_SWIM"/>
</dbReference>
<dbReference type="InterPro" id="IPR031052">
    <property type="entry name" value="FHY3/FAR1"/>
</dbReference>
<sequence>MNPKLHKSDGAVNTYLVKDEVHLEVFTKLVTYYVDFSEEDSSAECSCGLLQMRGILCRHILAVFRCNKIKFLPNIYILNRWRKDIKRRYTLIHSSYDAGEQRADSIRYSEMLNICYKMITIAVGSKEHTHDAKAKLYGIIDLYPTSQEPS</sequence>
<evidence type="ECO:0000256" key="4">
    <source>
        <dbReference type="ARBA" id="ARBA00022833"/>
    </source>
</evidence>
<dbReference type="Pfam" id="PF04434">
    <property type="entry name" value="SWIM"/>
    <property type="match status" value="1"/>
</dbReference>
<proteinExistence type="inferred from homology"/>
<comment type="caution">
    <text evidence="8">The sequence shown here is derived from an EMBL/GenBank/DDBJ whole genome shotgun (WGS) entry which is preliminary data.</text>
</comment>
<gene>
    <name evidence="8" type="ORF">LWI28_010793</name>
</gene>
<dbReference type="SMART" id="SM00575">
    <property type="entry name" value="ZnF_PMZ"/>
    <property type="match status" value="1"/>
</dbReference>
<evidence type="ECO:0000259" key="7">
    <source>
        <dbReference type="PROSITE" id="PS50966"/>
    </source>
</evidence>
<name>A0AAD5P053_ACENE</name>
<dbReference type="Proteomes" id="UP001064489">
    <property type="component" value="Chromosome 1"/>
</dbReference>
<feature type="domain" description="SWIM-type" evidence="7">
    <location>
        <begin position="32"/>
        <end position="68"/>
    </location>
</feature>
<organism evidence="8 9">
    <name type="scientific">Acer negundo</name>
    <name type="common">Box elder</name>
    <dbReference type="NCBI Taxonomy" id="4023"/>
    <lineage>
        <taxon>Eukaryota</taxon>
        <taxon>Viridiplantae</taxon>
        <taxon>Streptophyta</taxon>
        <taxon>Embryophyta</taxon>
        <taxon>Tracheophyta</taxon>
        <taxon>Spermatophyta</taxon>
        <taxon>Magnoliopsida</taxon>
        <taxon>eudicotyledons</taxon>
        <taxon>Gunneridae</taxon>
        <taxon>Pentapetalae</taxon>
        <taxon>rosids</taxon>
        <taxon>malvids</taxon>
        <taxon>Sapindales</taxon>
        <taxon>Sapindaceae</taxon>
        <taxon>Hippocastanoideae</taxon>
        <taxon>Acereae</taxon>
        <taxon>Acer</taxon>
    </lineage>
</organism>
<comment type="function">
    <text evidence="6">Putative transcription activator involved in regulating light control of development.</text>
</comment>
<keyword evidence="9" id="KW-1185">Reference proteome</keyword>
<evidence type="ECO:0000256" key="2">
    <source>
        <dbReference type="ARBA" id="ARBA00022723"/>
    </source>
</evidence>
<dbReference type="GO" id="GO:0008270">
    <property type="term" value="F:zinc ion binding"/>
    <property type="evidence" value="ECO:0007669"/>
    <property type="project" value="UniProtKB-UniRule"/>
</dbReference>
<evidence type="ECO:0000313" key="9">
    <source>
        <dbReference type="Proteomes" id="UP001064489"/>
    </source>
</evidence>
<keyword evidence="6" id="KW-0539">Nucleus</keyword>
<dbReference type="PANTHER" id="PTHR31669">
    <property type="entry name" value="PROTEIN FAR1-RELATED SEQUENCE 10-RELATED"/>
    <property type="match status" value="1"/>
</dbReference>
<evidence type="ECO:0000256" key="3">
    <source>
        <dbReference type="ARBA" id="ARBA00022771"/>
    </source>
</evidence>
<dbReference type="InterPro" id="IPR006564">
    <property type="entry name" value="Znf_PMZ"/>
</dbReference>
<evidence type="ECO:0000256" key="5">
    <source>
        <dbReference type="PROSITE-ProRule" id="PRU00325"/>
    </source>
</evidence>
<keyword evidence="3 5" id="KW-0863">Zinc-finger</keyword>
<keyword evidence="2 6" id="KW-0479">Metal-binding</keyword>
<evidence type="ECO:0000313" key="8">
    <source>
        <dbReference type="EMBL" id="KAI9195010.1"/>
    </source>
</evidence>
<reference evidence="8" key="2">
    <citation type="submission" date="2023-02" db="EMBL/GenBank/DDBJ databases">
        <authorList>
            <person name="Swenson N.G."/>
            <person name="Wegrzyn J.L."/>
            <person name="Mcevoy S.L."/>
        </authorList>
    </citation>
    <scope>NUCLEOTIDE SEQUENCE</scope>
    <source>
        <strain evidence="8">91603</strain>
        <tissue evidence="8">Leaf</tissue>
    </source>
</reference>
<dbReference type="GO" id="GO:0005634">
    <property type="term" value="C:nucleus"/>
    <property type="evidence" value="ECO:0007669"/>
    <property type="project" value="UniProtKB-SubCell"/>
</dbReference>
<dbReference type="EMBL" id="JAJSOW010000003">
    <property type="protein sequence ID" value="KAI9195010.1"/>
    <property type="molecule type" value="Genomic_DNA"/>
</dbReference>
<comment type="subcellular location">
    <subcellularLocation>
        <location evidence="6">Nucleus</location>
    </subcellularLocation>
</comment>
<reference evidence="8" key="1">
    <citation type="journal article" date="2022" name="Plant J.">
        <title>Strategies of tolerance reflected in two North American maple genomes.</title>
        <authorList>
            <person name="McEvoy S.L."/>
            <person name="Sezen U.U."/>
            <person name="Trouern-Trend A."/>
            <person name="McMahon S.M."/>
            <person name="Schaberg P.G."/>
            <person name="Yang J."/>
            <person name="Wegrzyn J.L."/>
            <person name="Swenson N.G."/>
        </authorList>
    </citation>
    <scope>NUCLEOTIDE SEQUENCE</scope>
    <source>
        <strain evidence="8">91603</strain>
    </source>
</reference>
<comment type="similarity">
    <text evidence="1 6">Belongs to the FHY3/FAR1 family.</text>
</comment>
<dbReference type="PROSITE" id="PS50966">
    <property type="entry name" value="ZF_SWIM"/>
    <property type="match status" value="1"/>
</dbReference>
<evidence type="ECO:0000256" key="1">
    <source>
        <dbReference type="ARBA" id="ARBA00005889"/>
    </source>
</evidence>
<accession>A0AAD5P053</accession>
<keyword evidence="4 6" id="KW-0862">Zinc</keyword>
<dbReference type="AlphaFoldDB" id="A0AAD5P053"/>
<dbReference type="PANTHER" id="PTHR31669:SF283">
    <property type="entry name" value="PROTEIN FAR1-RELATED SEQUENCE"/>
    <property type="match status" value="1"/>
</dbReference>
<evidence type="ECO:0000256" key="6">
    <source>
        <dbReference type="RuleBase" id="RU367018"/>
    </source>
</evidence>